<protein>
    <submittedName>
        <fullName evidence="1">Adapter protein MecA</fullName>
    </submittedName>
</protein>
<gene>
    <name evidence="1" type="primary">mecA_3</name>
    <name evidence="1" type="ORF">SDC9_88879</name>
</gene>
<dbReference type="AlphaFoldDB" id="A0A644ZN83"/>
<dbReference type="InterPro" id="IPR008681">
    <property type="entry name" value="Neg-reg_MecA"/>
</dbReference>
<dbReference type="Pfam" id="PF05389">
    <property type="entry name" value="MecA"/>
    <property type="match status" value="1"/>
</dbReference>
<proteinExistence type="predicted"/>
<name>A0A644ZN83_9ZZZZ</name>
<accession>A0A644ZN83</accession>
<organism evidence="1">
    <name type="scientific">bioreactor metagenome</name>
    <dbReference type="NCBI Taxonomy" id="1076179"/>
    <lineage>
        <taxon>unclassified sequences</taxon>
        <taxon>metagenomes</taxon>
        <taxon>ecological metagenomes</taxon>
    </lineage>
</organism>
<sequence>MKIEVVGENRLRLLLDCTDMAEYGLTYEDIDYSRPQTQKAFRNMMDRAEDAVGFRSDGYKLVIEARPATDGGCVLTVTRRPKKKEREPLRRGTKVTFLFDSADDALDARLALSAPAAIMRVGRGYVLTVDPAGEPQRNILQEFGREIEA</sequence>
<comment type="caution">
    <text evidence="1">The sequence shown here is derived from an EMBL/GenBank/DDBJ whole genome shotgun (WGS) entry which is preliminary data.</text>
</comment>
<dbReference type="EMBL" id="VSSQ01009646">
    <property type="protein sequence ID" value="MPM42216.1"/>
    <property type="molecule type" value="Genomic_DNA"/>
</dbReference>
<reference evidence="1" key="1">
    <citation type="submission" date="2019-08" db="EMBL/GenBank/DDBJ databases">
        <authorList>
            <person name="Kucharzyk K."/>
            <person name="Murdoch R.W."/>
            <person name="Higgins S."/>
            <person name="Loffler F."/>
        </authorList>
    </citation>
    <scope>NUCLEOTIDE SEQUENCE</scope>
</reference>
<evidence type="ECO:0000313" key="1">
    <source>
        <dbReference type="EMBL" id="MPM42216.1"/>
    </source>
</evidence>